<dbReference type="EMBL" id="AUZY01001532">
    <property type="protein sequence ID" value="EQD74617.1"/>
    <property type="molecule type" value="Genomic_DNA"/>
</dbReference>
<evidence type="ECO:0000256" key="1">
    <source>
        <dbReference type="SAM" id="MobiDB-lite"/>
    </source>
</evidence>
<dbReference type="AlphaFoldDB" id="T1BXM6"/>
<reference evidence="2" key="2">
    <citation type="journal article" date="2014" name="ISME J.">
        <title>Microbial stratification in low pH oxic and suboxic macroscopic growths along an acid mine drainage.</title>
        <authorList>
            <person name="Mendez-Garcia C."/>
            <person name="Mesa V."/>
            <person name="Sprenger R.R."/>
            <person name="Richter M."/>
            <person name="Diez M.S."/>
            <person name="Solano J."/>
            <person name="Bargiela R."/>
            <person name="Golyshina O.V."/>
            <person name="Manteca A."/>
            <person name="Ramos J.L."/>
            <person name="Gallego J.R."/>
            <person name="Llorente I."/>
            <person name="Martins Dos Santos V.A."/>
            <person name="Jensen O.N."/>
            <person name="Pelaez A.I."/>
            <person name="Sanchez J."/>
            <person name="Ferrer M."/>
        </authorList>
    </citation>
    <scope>NUCLEOTIDE SEQUENCE</scope>
</reference>
<protein>
    <submittedName>
        <fullName evidence="2">ABC transporter related protein</fullName>
    </submittedName>
</protein>
<proteinExistence type="predicted"/>
<organism evidence="2">
    <name type="scientific">mine drainage metagenome</name>
    <dbReference type="NCBI Taxonomy" id="410659"/>
    <lineage>
        <taxon>unclassified sequences</taxon>
        <taxon>metagenomes</taxon>
        <taxon>ecological metagenomes</taxon>
    </lineage>
</organism>
<reference evidence="2" key="1">
    <citation type="submission" date="2013-08" db="EMBL/GenBank/DDBJ databases">
        <authorList>
            <person name="Mendez C."/>
            <person name="Richter M."/>
            <person name="Ferrer M."/>
            <person name="Sanchez J."/>
        </authorList>
    </citation>
    <scope>NUCLEOTIDE SEQUENCE</scope>
</reference>
<feature type="non-terminal residue" evidence="2">
    <location>
        <position position="1"/>
    </location>
</feature>
<feature type="region of interest" description="Disordered" evidence="1">
    <location>
        <begin position="198"/>
        <end position="222"/>
    </location>
</feature>
<gene>
    <name evidence="2" type="ORF">B1B_02568</name>
</gene>
<evidence type="ECO:0000313" key="2">
    <source>
        <dbReference type="EMBL" id="EQD74617.1"/>
    </source>
</evidence>
<sequence>ASILSPELLREVWGIVAELRQDPATGLPYLLPTLPGPVLRANPLAFEGVIHIVGGGGAARELLQRLHDEGFLLSLGAVHLFDSDSERARDLGIPSVVETPFAPLSEAIRERHRELISASRGIVVAPFAVGPGNLANLQDLADAAGPRPMALYEPAGLPPRDFTGGRADRLIQELRNRGAVSLSSLDEVARWADRIVSLGGPDRSESRSAPGGGSSPGPPPGR</sequence>
<name>T1BXM6_9ZZZZ</name>
<comment type="caution">
    <text evidence="2">The sequence shown here is derived from an EMBL/GenBank/DDBJ whole genome shotgun (WGS) entry which is preliminary data.</text>
</comment>
<accession>T1BXM6</accession>